<evidence type="ECO:0000256" key="10">
    <source>
        <dbReference type="SAM" id="MobiDB-lite"/>
    </source>
</evidence>
<feature type="transmembrane region" description="Helical" evidence="11">
    <location>
        <begin position="76"/>
        <end position="95"/>
    </location>
</feature>
<accession>A0A8B7XH41</accession>
<keyword evidence="8" id="KW-0479">Metal-binding</keyword>
<dbReference type="GeneID" id="110973199"/>
<organism evidence="12 13">
    <name type="scientific">Acanthaster planci</name>
    <name type="common">Crown-of-thorns starfish</name>
    <dbReference type="NCBI Taxonomy" id="133434"/>
    <lineage>
        <taxon>Eukaryota</taxon>
        <taxon>Metazoa</taxon>
        <taxon>Echinodermata</taxon>
        <taxon>Eleutherozoa</taxon>
        <taxon>Asterozoa</taxon>
        <taxon>Asteroidea</taxon>
        <taxon>Valvatacea</taxon>
        <taxon>Valvatida</taxon>
        <taxon>Acanthasteridae</taxon>
        <taxon>Acanthaster</taxon>
    </lineage>
</organism>
<dbReference type="GO" id="GO:0005283">
    <property type="term" value="F:amino acid:sodium symporter activity"/>
    <property type="evidence" value="ECO:0007669"/>
    <property type="project" value="TreeGrafter"/>
</dbReference>
<gene>
    <name evidence="13" type="primary">LOC110973199</name>
</gene>
<keyword evidence="6 11" id="KW-0472">Membrane</keyword>
<feature type="binding site" evidence="8">
    <location>
        <position position="456"/>
    </location>
    <ligand>
        <name>Na(+)</name>
        <dbReference type="ChEBI" id="CHEBI:29101"/>
        <label>1</label>
    </ligand>
</feature>
<comment type="subcellular location">
    <subcellularLocation>
        <location evidence="1">Membrane</location>
        <topology evidence="1">Multi-pass membrane protein</topology>
    </subcellularLocation>
</comment>
<dbReference type="InterPro" id="IPR000175">
    <property type="entry name" value="Na/ntran_symport"/>
</dbReference>
<evidence type="ECO:0000256" key="6">
    <source>
        <dbReference type="ARBA" id="ARBA00023136"/>
    </source>
</evidence>
<sequence>MNGTKTENDKVGVVDGSRFIFEERHVDAQRIDEANQPMISSQPSPDAFKPRPSRPFPISSRDENPKRGNWWNKIEFIFACIALCCSVRSFFAFPYRVHRFGGGIFVILFVLAMIFFTFPYIVLEMALGQFSSSGIISVWNISPLFKGFGVVATLSLALWNVITNVFSSYHLLYAFITIKSSATSMKLPWLDCSNAWNTDGCYDMSTQVVLTTANASALNNEGRSVNLSWQSVASPPEYRALFSAATEYFRSQVTNGNDGDLTNIGALQPTLVFALLATWGFVLVLSCMGAKWTGKVAYFIMPIPLILVFALLMRGATLPGAVDGLISFLAIDWAFLQSWDLWMSVFSEAAFTGVMGHGVFSALSSYNKFHNNLCLDALFVTAVAIVFKMMVLLTVATFLGYCAFFNGTSVGYILANGGSGLLTTMAVLPTILGTVPAANAWTCVFFITMFLLFTSSSIYMVQALLTTLLDLFHLPHSVIFVLPTSGIICVVSFLLSLPMVTESGSAILEALETYTAYWGPLIVAIVLPLVSVWMYGTVPKWNIMRLSKEIQAMVGFFPLPIQCIFMFIWAIVIPAVSGVLFGFYFLQMLTWPVYFYRPHWMTYILLVMGLVPLLLIPILVAVCQLFKRRRGYTYFTQLFWKAAVPSEDWGPSLELHRQQVGYTPSTEGERHPLNSEVHYNPATSHVVTHTVPDPAGAGYPHLRQYSPPPPAYNDHQPGTSSPGSAKNLSPAPSSTGSGLPTIYPSPLVEASQPQPASPATVSATDTMGSNRLYPSATMDYTTGGETDLALSEPEDSLFVNVSSHETTL</sequence>
<feature type="transmembrane region" description="Helical" evidence="11">
    <location>
        <begin position="477"/>
        <end position="497"/>
    </location>
</feature>
<dbReference type="GO" id="GO:0046872">
    <property type="term" value="F:metal ion binding"/>
    <property type="evidence" value="ECO:0007669"/>
    <property type="project" value="UniProtKB-KW"/>
</dbReference>
<dbReference type="PRINTS" id="PR00176">
    <property type="entry name" value="NANEUSMPORT"/>
</dbReference>
<feature type="transmembrane region" description="Helical" evidence="11">
    <location>
        <begin position="559"/>
        <end position="585"/>
    </location>
</feature>
<comment type="similarity">
    <text evidence="2">Belongs to the sodium:neurotransmitter symporter (SNF) (TC 2.A.22) family.</text>
</comment>
<dbReference type="InterPro" id="IPR037272">
    <property type="entry name" value="SNS_sf"/>
</dbReference>
<feature type="transmembrane region" description="Helical" evidence="11">
    <location>
        <begin position="101"/>
        <end position="123"/>
    </location>
</feature>
<feature type="transmembrane region" description="Helical" evidence="11">
    <location>
        <begin position="438"/>
        <end position="465"/>
    </location>
</feature>
<dbReference type="PROSITE" id="PS50267">
    <property type="entry name" value="NA_NEUROTRAN_SYMP_3"/>
    <property type="match status" value="1"/>
</dbReference>
<feature type="transmembrane region" description="Helical" evidence="11">
    <location>
        <begin position="296"/>
        <end position="313"/>
    </location>
</feature>
<dbReference type="GO" id="GO:0089718">
    <property type="term" value="P:amino acid import across plasma membrane"/>
    <property type="evidence" value="ECO:0007669"/>
    <property type="project" value="TreeGrafter"/>
</dbReference>
<evidence type="ECO:0000256" key="11">
    <source>
        <dbReference type="SAM" id="Phobius"/>
    </source>
</evidence>
<feature type="region of interest" description="Disordered" evidence="10">
    <location>
        <begin position="32"/>
        <end position="62"/>
    </location>
</feature>
<dbReference type="AlphaFoldDB" id="A0A8B7XH41"/>
<feature type="compositionally biased region" description="Polar residues" evidence="10">
    <location>
        <begin position="751"/>
        <end position="769"/>
    </location>
</feature>
<dbReference type="PANTHER" id="PTHR11616">
    <property type="entry name" value="SODIUM/CHLORIDE DEPENDENT TRANSPORTER"/>
    <property type="match status" value="1"/>
</dbReference>
<dbReference type="SUPFAM" id="SSF161070">
    <property type="entry name" value="SNF-like"/>
    <property type="match status" value="1"/>
</dbReference>
<keyword evidence="12" id="KW-1185">Reference proteome</keyword>
<evidence type="ECO:0000256" key="3">
    <source>
        <dbReference type="ARBA" id="ARBA00022448"/>
    </source>
</evidence>
<feature type="region of interest" description="Disordered" evidence="10">
    <location>
        <begin position="686"/>
        <end position="786"/>
    </location>
</feature>
<feature type="transmembrane region" description="Helical" evidence="11">
    <location>
        <begin position="378"/>
        <end position="404"/>
    </location>
</feature>
<feature type="disulfide bond" evidence="9">
    <location>
        <begin position="192"/>
        <end position="201"/>
    </location>
</feature>
<evidence type="ECO:0000313" key="12">
    <source>
        <dbReference type="Proteomes" id="UP000694845"/>
    </source>
</evidence>
<dbReference type="GO" id="GO:0005886">
    <property type="term" value="C:plasma membrane"/>
    <property type="evidence" value="ECO:0007669"/>
    <property type="project" value="TreeGrafter"/>
</dbReference>
<feature type="compositionally biased region" description="Polar residues" evidence="10">
    <location>
        <begin position="716"/>
        <end position="738"/>
    </location>
</feature>
<dbReference type="OMA" id="PREMQIM"/>
<keyword evidence="8" id="KW-0915">Sodium</keyword>
<dbReference type="OrthoDB" id="7966043at2759"/>
<dbReference type="Proteomes" id="UP000694845">
    <property type="component" value="Unplaced"/>
</dbReference>
<protein>
    <submittedName>
        <fullName evidence="13">Sodium-dependent proline transporter-like</fullName>
    </submittedName>
</protein>
<feature type="transmembrane region" description="Helical" evidence="11">
    <location>
        <begin position="411"/>
        <end position="432"/>
    </location>
</feature>
<keyword evidence="7" id="KW-0325">Glycoprotein</keyword>
<evidence type="ECO:0000256" key="2">
    <source>
        <dbReference type="ARBA" id="ARBA00006459"/>
    </source>
</evidence>
<keyword evidence="5 11" id="KW-1133">Transmembrane helix</keyword>
<evidence type="ECO:0000256" key="9">
    <source>
        <dbReference type="PIRSR" id="PIRSR600175-2"/>
    </source>
</evidence>
<feature type="transmembrane region" description="Helical" evidence="11">
    <location>
        <begin position="517"/>
        <end position="538"/>
    </location>
</feature>
<keyword evidence="9" id="KW-1015">Disulfide bond</keyword>
<proteinExistence type="inferred from homology"/>
<evidence type="ECO:0000256" key="4">
    <source>
        <dbReference type="ARBA" id="ARBA00022692"/>
    </source>
</evidence>
<evidence type="ECO:0000256" key="5">
    <source>
        <dbReference type="ARBA" id="ARBA00022989"/>
    </source>
</evidence>
<evidence type="ECO:0000256" key="8">
    <source>
        <dbReference type="PIRSR" id="PIRSR600175-1"/>
    </source>
</evidence>
<keyword evidence="4 11" id="KW-0812">Transmembrane</keyword>
<feature type="binding site" evidence="8">
    <location>
        <position position="452"/>
    </location>
    <ligand>
        <name>Na(+)</name>
        <dbReference type="ChEBI" id="CHEBI:29101"/>
        <label>1</label>
    </ligand>
</feature>
<feature type="transmembrane region" description="Helical" evidence="11">
    <location>
        <begin position="271"/>
        <end position="289"/>
    </location>
</feature>
<keyword evidence="3" id="KW-0813">Transport</keyword>
<dbReference type="Pfam" id="PF00209">
    <property type="entry name" value="SNF"/>
    <property type="match status" value="1"/>
</dbReference>
<evidence type="ECO:0000256" key="1">
    <source>
        <dbReference type="ARBA" id="ARBA00004141"/>
    </source>
</evidence>
<feature type="transmembrane region" description="Helical" evidence="11">
    <location>
        <begin position="600"/>
        <end position="622"/>
    </location>
</feature>
<evidence type="ECO:0000313" key="13">
    <source>
        <dbReference type="RefSeq" id="XP_022079531.1"/>
    </source>
</evidence>
<reference evidence="13" key="1">
    <citation type="submission" date="2025-08" db="UniProtKB">
        <authorList>
            <consortium name="RefSeq"/>
        </authorList>
    </citation>
    <scope>IDENTIFICATION</scope>
</reference>
<dbReference type="KEGG" id="aplc:110973199"/>
<dbReference type="RefSeq" id="XP_022079531.1">
    <property type="nucleotide sequence ID" value="XM_022223839.1"/>
</dbReference>
<evidence type="ECO:0000256" key="7">
    <source>
        <dbReference type="ARBA" id="ARBA00023180"/>
    </source>
</evidence>
<name>A0A8B7XH41_ACAPL</name>
<feature type="transmembrane region" description="Helical" evidence="11">
    <location>
        <begin position="144"/>
        <end position="162"/>
    </location>
</feature>
<dbReference type="PANTHER" id="PTHR11616:SF321">
    <property type="entry name" value="SODIUM-DEPENDENT NUTRIENT AMINO ACID TRANSPORTER 1-RELATED"/>
    <property type="match status" value="1"/>
</dbReference>